<organism evidence="2 3">
    <name type="scientific">Flagellimonas olearia</name>
    <dbReference type="NCBI Taxonomy" id="552546"/>
    <lineage>
        <taxon>Bacteria</taxon>
        <taxon>Pseudomonadati</taxon>
        <taxon>Bacteroidota</taxon>
        <taxon>Flavobacteriia</taxon>
        <taxon>Flavobacteriales</taxon>
        <taxon>Flavobacteriaceae</taxon>
        <taxon>Flagellimonas</taxon>
    </lineage>
</organism>
<evidence type="ECO:0000256" key="1">
    <source>
        <dbReference type="SAM" id="Phobius"/>
    </source>
</evidence>
<keyword evidence="2" id="KW-0687">Ribonucleoprotein</keyword>
<feature type="transmembrane region" description="Helical" evidence="1">
    <location>
        <begin position="151"/>
        <end position="171"/>
    </location>
</feature>
<sequence>MEDPANRQGFLFPKSVFLGTKTKTMDNSGLAYQWIQALHSYLAYFVLAMLIFAVANALMGWMGKKDFTMHKDLRISLFALILSHIQLLVGLLLYFISGSGFKAIQTLGMGGLNSAARLLAVEHPFTNIIAIVLITIGWSRHKKFMESEKKFKSIAIFYGIGLVLILSRIPWGQWFG</sequence>
<keyword evidence="1" id="KW-0812">Transmembrane</keyword>
<dbReference type="EMBL" id="JJMP01000003">
    <property type="protein sequence ID" value="RYC52156.1"/>
    <property type="molecule type" value="Genomic_DNA"/>
</dbReference>
<gene>
    <name evidence="2" type="ORF">DN53_09735</name>
</gene>
<keyword evidence="2" id="KW-0689">Ribosomal protein</keyword>
<dbReference type="Proteomes" id="UP000290261">
    <property type="component" value="Unassembled WGS sequence"/>
</dbReference>
<dbReference type="AlphaFoldDB" id="A0A444VN23"/>
<reference evidence="2 3" key="1">
    <citation type="submission" date="2014-04" db="EMBL/GenBank/DDBJ databases">
        <title>Whole genome of Muricauda olearia.</title>
        <authorList>
            <person name="Zhang X.-H."/>
            <person name="Tang K."/>
        </authorList>
    </citation>
    <scope>NUCLEOTIDE SEQUENCE [LARGE SCALE GENOMIC DNA]</scope>
    <source>
        <strain evidence="2 3">Th120</strain>
    </source>
</reference>
<feature type="transmembrane region" description="Helical" evidence="1">
    <location>
        <begin position="41"/>
        <end position="63"/>
    </location>
</feature>
<keyword evidence="1" id="KW-1133">Transmembrane helix</keyword>
<comment type="caution">
    <text evidence="2">The sequence shown here is derived from an EMBL/GenBank/DDBJ whole genome shotgun (WGS) entry which is preliminary data.</text>
</comment>
<feature type="transmembrane region" description="Helical" evidence="1">
    <location>
        <begin position="116"/>
        <end position="139"/>
    </location>
</feature>
<evidence type="ECO:0000313" key="2">
    <source>
        <dbReference type="EMBL" id="RYC52156.1"/>
    </source>
</evidence>
<keyword evidence="1" id="KW-0472">Membrane</keyword>
<dbReference type="GO" id="GO:0005840">
    <property type="term" value="C:ribosome"/>
    <property type="evidence" value="ECO:0007669"/>
    <property type="project" value="UniProtKB-KW"/>
</dbReference>
<proteinExistence type="predicted"/>
<evidence type="ECO:0000313" key="3">
    <source>
        <dbReference type="Proteomes" id="UP000290261"/>
    </source>
</evidence>
<feature type="transmembrane region" description="Helical" evidence="1">
    <location>
        <begin position="75"/>
        <end position="96"/>
    </location>
</feature>
<keyword evidence="3" id="KW-1185">Reference proteome</keyword>
<accession>A0A444VN23</accession>
<protein>
    <submittedName>
        <fullName evidence="2">50S ribosomal protein L27</fullName>
    </submittedName>
</protein>
<name>A0A444VN23_9FLAO</name>